<name>A0ABM5PTB4_9CORY</name>
<keyword evidence="2" id="KW-1185">Reference proteome</keyword>
<dbReference type="RefSeq" id="WP_006822507.1">
    <property type="nucleotide sequence ID" value="NZ_CP004350.1"/>
</dbReference>
<reference evidence="2" key="1">
    <citation type="submission" date="2013-02" db="EMBL/GenBank/DDBJ databases">
        <title>The complete genome sequence of Corynebacterium casei LMG S-19264 (=DSM 44701).</title>
        <authorList>
            <person name="Ruckert C."/>
            <person name="Albersmeier A."/>
            <person name="Kalinowski J."/>
        </authorList>
    </citation>
    <scope>NUCLEOTIDE SEQUENCE [LARGE SCALE GENOMIC DNA]</scope>
    <source>
        <strain evidence="2">LMG S-19264</strain>
    </source>
</reference>
<evidence type="ECO:0000313" key="1">
    <source>
        <dbReference type="EMBL" id="AHI21223.1"/>
    </source>
</evidence>
<dbReference type="EMBL" id="CP004350">
    <property type="protein sequence ID" value="AHI21223.1"/>
    <property type="molecule type" value="Genomic_DNA"/>
</dbReference>
<dbReference type="GeneID" id="82878763"/>
<sequence length="170" mass="19242">MWINIEQIDLSRLAAALSASLNKWIAPENSINHAGVNEKPTVTPLFIIQVPSHLEIALAFSVESHNQVAVAGYAAGYPRYRWSPDIYETIADSISFDTLAGDYPIFKVDFSTLGRITWMSEGEYSEMRANAVDEFLNYYNDLNTQSRQKIWLNRDFVSLNVEALGLRYGE</sequence>
<dbReference type="Proteomes" id="UP000019226">
    <property type="component" value="Chromosome"/>
</dbReference>
<organism evidence="1 2">
    <name type="scientific">Corynebacterium casei LMG S-19264</name>
    <dbReference type="NCBI Taxonomy" id="1285583"/>
    <lineage>
        <taxon>Bacteria</taxon>
        <taxon>Bacillati</taxon>
        <taxon>Actinomycetota</taxon>
        <taxon>Actinomycetes</taxon>
        <taxon>Mycobacteriales</taxon>
        <taxon>Corynebacteriaceae</taxon>
        <taxon>Corynebacterium</taxon>
    </lineage>
</organism>
<accession>A0ABM5PTB4</accession>
<gene>
    <name evidence="1" type="ORF">CCASEI_13365</name>
</gene>
<proteinExistence type="predicted"/>
<evidence type="ECO:0000313" key="2">
    <source>
        <dbReference type="Proteomes" id="UP000019226"/>
    </source>
</evidence>
<protein>
    <submittedName>
        <fullName evidence="1">Uncharacterized protein</fullName>
    </submittedName>
</protein>